<sequence>MKTLGARPSADMDLFVKPQKFTAAQSLLESHGYSTQGATSGYAVLYIKQSPFGNFNIELHRQLMGIPFGQNFYPFGLKSASGLGVNIWSRAKLICEDNSYWQMDVNDEFLYLCLHLAKHIPRYRAQAKRKNCLPNQGIMLCLDIAQAAKIWKQVDWELCQQRADELGLLPHLAVAIAYVRDWLGYLPMPLPKLSKNIEVRIERYHKKQQKRFSLIHYLPFKMYLLHYHWTLACNFQARWGIFVLSLRKIYQRIKSNITSKILFQNNS</sequence>
<dbReference type="Pfam" id="PF14907">
    <property type="entry name" value="NTP_transf_5"/>
    <property type="match status" value="1"/>
</dbReference>
<keyword evidence="2" id="KW-1185">Reference proteome</keyword>
<dbReference type="KEGG" id="uam:UABAM_06123"/>
<dbReference type="AlphaFoldDB" id="A0A5S9IT71"/>
<evidence type="ECO:0008006" key="3">
    <source>
        <dbReference type="Google" id="ProtNLM"/>
    </source>
</evidence>
<dbReference type="OrthoDB" id="9773927at2"/>
<reference evidence="1 2" key="1">
    <citation type="submission" date="2019-08" db="EMBL/GenBank/DDBJ databases">
        <title>Complete genome sequence of Candidatus Uab amorphum.</title>
        <authorList>
            <person name="Shiratori T."/>
            <person name="Suzuki S."/>
            <person name="Kakizawa Y."/>
            <person name="Ishida K."/>
        </authorList>
    </citation>
    <scope>NUCLEOTIDE SEQUENCE [LARGE SCALE GENOMIC DNA]</scope>
    <source>
        <strain evidence="1 2">SRT547</strain>
    </source>
</reference>
<organism evidence="1 2">
    <name type="scientific">Uabimicrobium amorphum</name>
    <dbReference type="NCBI Taxonomy" id="2596890"/>
    <lineage>
        <taxon>Bacteria</taxon>
        <taxon>Pseudomonadati</taxon>
        <taxon>Planctomycetota</taxon>
        <taxon>Candidatus Uabimicrobiia</taxon>
        <taxon>Candidatus Uabimicrobiales</taxon>
        <taxon>Candidatus Uabimicrobiaceae</taxon>
        <taxon>Candidatus Uabimicrobium</taxon>
    </lineage>
</organism>
<proteinExistence type="predicted"/>
<accession>A0A5S9IT71</accession>
<dbReference type="EMBL" id="AP019860">
    <property type="protein sequence ID" value="BBM87708.1"/>
    <property type="molecule type" value="Genomic_DNA"/>
</dbReference>
<name>A0A5S9IT71_UABAM</name>
<dbReference type="InterPro" id="IPR039498">
    <property type="entry name" value="NTP_transf_5"/>
</dbReference>
<dbReference type="Proteomes" id="UP000326354">
    <property type="component" value="Chromosome"/>
</dbReference>
<protein>
    <recommendedName>
        <fullName evidence="3">Nucleotidyltransferase family protein</fullName>
    </recommendedName>
</protein>
<evidence type="ECO:0000313" key="2">
    <source>
        <dbReference type="Proteomes" id="UP000326354"/>
    </source>
</evidence>
<dbReference type="RefSeq" id="WP_151971713.1">
    <property type="nucleotide sequence ID" value="NZ_AP019860.1"/>
</dbReference>
<gene>
    <name evidence="1" type="ORF">UABAM_06123</name>
</gene>
<evidence type="ECO:0000313" key="1">
    <source>
        <dbReference type="EMBL" id="BBM87708.1"/>
    </source>
</evidence>